<feature type="compositionally biased region" description="Low complexity" evidence="3">
    <location>
        <begin position="214"/>
        <end position="251"/>
    </location>
</feature>
<proteinExistence type="predicted"/>
<feature type="compositionally biased region" description="Low complexity" evidence="3">
    <location>
        <begin position="444"/>
        <end position="461"/>
    </location>
</feature>
<feature type="region of interest" description="Disordered" evidence="3">
    <location>
        <begin position="435"/>
        <end position="461"/>
    </location>
</feature>
<gene>
    <name evidence="5" type="ORF">A1Q2_01126</name>
</gene>
<feature type="compositionally biased region" description="Basic and acidic residues" evidence="3">
    <location>
        <begin position="148"/>
        <end position="189"/>
    </location>
</feature>
<dbReference type="OMA" id="IRAKLYT"/>
<evidence type="ECO:0000256" key="3">
    <source>
        <dbReference type="SAM" id="MobiDB-lite"/>
    </source>
</evidence>
<name>K1WUK3_TRIAC</name>
<evidence type="ECO:0000313" key="6">
    <source>
        <dbReference type="Proteomes" id="UP000006757"/>
    </source>
</evidence>
<organism evidence="5 6">
    <name type="scientific">Trichosporon asahii var. asahii (strain CBS 8904)</name>
    <name type="common">Yeast</name>
    <dbReference type="NCBI Taxonomy" id="1220162"/>
    <lineage>
        <taxon>Eukaryota</taxon>
        <taxon>Fungi</taxon>
        <taxon>Dikarya</taxon>
        <taxon>Basidiomycota</taxon>
        <taxon>Agaricomycotina</taxon>
        <taxon>Tremellomycetes</taxon>
        <taxon>Trichosporonales</taxon>
        <taxon>Trichosporonaceae</taxon>
        <taxon>Trichosporon</taxon>
    </lineage>
</organism>
<feature type="compositionally biased region" description="Low complexity" evidence="3">
    <location>
        <begin position="9"/>
        <end position="27"/>
    </location>
</feature>
<dbReference type="InterPro" id="IPR000156">
    <property type="entry name" value="Ran_bind_dom"/>
</dbReference>
<keyword evidence="2" id="KW-0539">Nucleus</keyword>
<sequence>MSNADDKANAPASPSTPAATAPASNETPPRESISLKRGREGSVDPQAAPVAPIPPKKNRLEGDVLTRSDTKDSDLVADVAETPGRDNEAHSDEDSNGSAKGDGEPAAANKKEGQTVKEVRRKVEEMNWKEGEKPNAAAAAPSEEKEEEPEKKSEEGKDDDWVQVDKSEAKDDEESTLKRKAEVDAEGDKKRKSTSPAPPEPAAAEPPKKPQATFGAFSSKSSPFAAASGSKSSPFAAAAASSSPFGAAAAKPNALDSGSSTPNALDTAAKKPSAFGSSGFGSFASTSSPFAKKPSTTEEKKTETSTSFGDILKEKGDAVEEKKIQLDKQDIPTGEEEEDTIYQTRCKLYALDDQGGWRERGVGNLKLNKHKATEAARLVMRSEGVLRVILNASLYVGMTCLEDGKHVRTTVFEGKDRTFITIRVAAELASAIHEHTPLQSKANTKSPSPQKTTTTSAEDAV</sequence>
<dbReference type="SUPFAM" id="SSF50729">
    <property type="entry name" value="PH domain-like"/>
    <property type="match status" value="1"/>
</dbReference>
<feature type="compositionally biased region" description="Basic and acidic residues" evidence="3">
    <location>
        <begin position="58"/>
        <end position="74"/>
    </location>
</feature>
<accession>K1WUK3</accession>
<dbReference type="PANTHER" id="PTHR23138">
    <property type="entry name" value="RAN BINDING PROTEIN"/>
    <property type="match status" value="1"/>
</dbReference>
<dbReference type="Proteomes" id="UP000006757">
    <property type="component" value="Unassembled WGS sequence"/>
</dbReference>
<evidence type="ECO:0000256" key="2">
    <source>
        <dbReference type="ARBA" id="ARBA00023242"/>
    </source>
</evidence>
<feature type="region of interest" description="Disordered" evidence="3">
    <location>
        <begin position="1"/>
        <end position="312"/>
    </location>
</feature>
<feature type="domain" description="RanBD1" evidence="4">
    <location>
        <begin position="321"/>
        <end position="399"/>
    </location>
</feature>
<dbReference type="AlphaFoldDB" id="K1WUK3"/>
<comment type="subcellular location">
    <subcellularLocation>
        <location evidence="1">Nucleus</location>
    </subcellularLocation>
</comment>
<dbReference type="STRING" id="1220162.K1WUK3"/>
<dbReference type="EMBL" id="AMBO01000221">
    <property type="protein sequence ID" value="EKD04554.1"/>
    <property type="molecule type" value="Genomic_DNA"/>
</dbReference>
<dbReference type="PROSITE" id="PS50196">
    <property type="entry name" value="RANBD1"/>
    <property type="match status" value="1"/>
</dbReference>
<dbReference type="InParanoid" id="K1WUK3"/>
<dbReference type="Pfam" id="PF00638">
    <property type="entry name" value="Ran_BP1"/>
    <property type="match status" value="1"/>
</dbReference>
<reference evidence="5 6" key="1">
    <citation type="journal article" date="2012" name="Eukaryot. Cell">
        <title>Genome sequence of the Trichosporon asahii environmental strain CBS 8904.</title>
        <authorList>
            <person name="Yang R.Y."/>
            <person name="Li H.T."/>
            <person name="Zhu H."/>
            <person name="Zhou G.P."/>
            <person name="Wang M."/>
            <person name="Wang L."/>
        </authorList>
    </citation>
    <scope>NUCLEOTIDE SEQUENCE [LARGE SCALE GENOMIC DNA]</scope>
    <source>
        <strain evidence="5 6">CBS 8904</strain>
    </source>
</reference>
<comment type="caution">
    <text evidence="5">The sequence shown here is derived from an EMBL/GenBank/DDBJ whole genome shotgun (WGS) entry which is preliminary data.</text>
</comment>
<dbReference type="HOGENOM" id="CLU_528938_0_0_1"/>
<dbReference type="InterPro" id="IPR011993">
    <property type="entry name" value="PH-like_dom_sf"/>
</dbReference>
<dbReference type="GO" id="GO:0005634">
    <property type="term" value="C:nucleus"/>
    <property type="evidence" value="ECO:0007669"/>
    <property type="project" value="UniProtKB-SubCell"/>
</dbReference>
<evidence type="ECO:0000313" key="5">
    <source>
        <dbReference type="EMBL" id="EKD04554.1"/>
    </source>
</evidence>
<dbReference type="eggNOG" id="KOG0864">
    <property type="taxonomic scope" value="Eukaryota"/>
</dbReference>
<dbReference type="InterPro" id="IPR045255">
    <property type="entry name" value="RanBP1-like"/>
</dbReference>
<keyword evidence="6" id="KW-1185">Reference proteome</keyword>
<dbReference type="Gene3D" id="2.30.29.30">
    <property type="entry name" value="Pleckstrin-homology domain (PH domain)/Phosphotyrosine-binding domain (PTB)"/>
    <property type="match status" value="1"/>
</dbReference>
<dbReference type="SMART" id="SM00160">
    <property type="entry name" value="RanBD"/>
    <property type="match status" value="1"/>
</dbReference>
<feature type="compositionally biased region" description="Low complexity" evidence="3">
    <location>
        <begin position="272"/>
        <end position="294"/>
    </location>
</feature>
<feature type="compositionally biased region" description="Basic and acidic residues" evidence="3">
    <location>
        <begin position="83"/>
        <end position="93"/>
    </location>
</feature>
<evidence type="ECO:0000259" key="4">
    <source>
        <dbReference type="PROSITE" id="PS50196"/>
    </source>
</evidence>
<dbReference type="OrthoDB" id="185618at2759"/>
<feature type="compositionally biased region" description="Basic and acidic residues" evidence="3">
    <location>
        <begin position="109"/>
        <end position="133"/>
    </location>
</feature>
<protein>
    <recommendedName>
        <fullName evidence="4">RanBD1 domain-containing protein</fullName>
    </recommendedName>
</protein>
<feature type="compositionally biased region" description="Basic and acidic residues" evidence="3">
    <location>
        <begin position="33"/>
        <end position="42"/>
    </location>
</feature>
<dbReference type="PANTHER" id="PTHR23138:SF142">
    <property type="entry name" value="RAN-BINDING PROTEIN 3B-RELATED"/>
    <property type="match status" value="1"/>
</dbReference>
<evidence type="ECO:0000256" key="1">
    <source>
        <dbReference type="ARBA" id="ARBA00004123"/>
    </source>
</evidence>